<dbReference type="SUPFAM" id="SSF53335">
    <property type="entry name" value="S-adenosyl-L-methionine-dependent methyltransferases"/>
    <property type="match status" value="1"/>
</dbReference>
<dbReference type="Proteomes" id="UP000094296">
    <property type="component" value="Unassembled WGS sequence"/>
</dbReference>
<reference evidence="2 3" key="1">
    <citation type="submission" date="2016-09" db="EMBL/GenBank/DDBJ databases">
        <title>Draft genome sequence for the type strain of Desulfuribacillus alkaliarsenatis AHT28, an obligately anaerobic, sulfidogenic bacterium isolated from Russian soda lake sediments.</title>
        <authorList>
            <person name="Abin C.A."/>
            <person name="Hollibaugh J.T."/>
        </authorList>
    </citation>
    <scope>NUCLEOTIDE SEQUENCE [LARGE SCALE GENOMIC DNA]</scope>
    <source>
        <strain evidence="2 3">AHT28</strain>
    </source>
</reference>
<protein>
    <recommendedName>
        <fullName evidence="1">Methyltransferase domain-containing protein</fullName>
    </recommendedName>
</protein>
<evidence type="ECO:0000313" key="3">
    <source>
        <dbReference type="Proteomes" id="UP000094296"/>
    </source>
</evidence>
<evidence type="ECO:0000313" key="2">
    <source>
        <dbReference type="EMBL" id="OEF96826.1"/>
    </source>
</evidence>
<evidence type="ECO:0000259" key="1">
    <source>
        <dbReference type="Pfam" id="PF13649"/>
    </source>
</evidence>
<dbReference type="EMBL" id="MIJE01000030">
    <property type="protein sequence ID" value="OEF96826.1"/>
    <property type="molecule type" value="Genomic_DNA"/>
</dbReference>
<keyword evidence="3" id="KW-1185">Reference proteome</keyword>
<dbReference type="OrthoDB" id="9811589at2"/>
<comment type="caution">
    <text evidence="2">The sequence shown here is derived from an EMBL/GenBank/DDBJ whole genome shotgun (WGS) entry which is preliminary data.</text>
</comment>
<sequence length="229" mass="26246">MAKEIYETPLEALEATNGFYKDLEGFQYSEDQVTKWLDKHIKLPRVGNVLDLCCGDGIWSKGMKILNPNLEYFGIDISSGAIEKARILMESDSQHFVIGDAEGKLPFEDSFFDVIFARGPGLYNQHSMDRLATIKIIEDWHNKLSDRGLFYSIFASTPEKMGTYTPMNQVKLPYNRSPRKTEAVDFLGGKYHHNIESFLTPFWKAENVKLVSYSFVNNMHVLVTKKDNK</sequence>
<accession>A0A1E5G1X1</accession>
<name>A0A1E5G1X1_9FIRM</name>
<dbReference type="Pfam" id="PF13649">
    <property type="entry name" value="Methyltransf_25"/>
    <property type="match status" value="1"/>
</dbReference>
<organism evidence="2 3">
    <name type="scientific">Desulfuribacillus alkaliarsenatis</name>
    <dbReference type="NCBI Taxonomy" id="766136"/>
    <lineage>
        <taxon>Bacteria</taxon>
        <taxon>Bacillati</taxon>
        <taxon>Bacillota</taxon>
        <taxon>Desulfuribacillia</taxon>
        <taxon>Desulfuribacillales</taxon>
        <taxon>Desulfuribacillaceae</taxon>
        <taxon>Desulfuribacillus</taxon>
    </lineage>
</organism>
<dbReference type="CDD" id="cd02440">
    <property type="entry name" value="AdoMet_MTases"/>
    <property type="match status" value="1"/>
</dbReference>
<gene>
    <name evidence="2" type="ORF">BHF68_07135</name>
</gene>
<dbReference type="RefSeq" id="WP_069643409.1">
    <property type="nucleotide sequence ID" value="NZ_MIJE01000030.1"/>
</dbReference>
<dbReference type="AlphaFoldDB" id="A0A1E5G1X1"/>
<dbReference type="STRING" id="766136.BHF68_07135"/>
<proteinExistence type="predicted"/>
<feature type="domain" description="Methyltransferase" evidence="1">
    <location>
        <begin position="49"/>
        <end position="131"/>
    </location>
</feature>
<dbReference type="Gene3D" id="3.40.50.150">
    <property type="entry name" value="Vaccinia Virus protein VP39"/>
    <property type="match status" value="1"/>
</dbReference>
<dbReference type="InterPro" id="IPR029063">
    <property type="entry name" value="SAM-dependent_MTases_sf"/>
</dbReference>
<dbReference type="InterPro" id="IPR041698">
    <property type="entry name" value="Methyltransf_25"/>
</dbReference>